<gene>
    <name evidence="2" type="ORF">NQT62_11385</name>
</gene>
<keyword evidence="3" id="KW-1185">Reference proteome</keyword>
<sequence>MLHTTWTPLAVSSEAFAWQGDVWRMVESQHIASTMKLVDNHDEQDVLEALLDSSKPQMPSGTQQLDYLLATPFRYYPKRGGSRFRSEFDPGVFYGAESVRTAAAELGHWRWKFLMESTGLERLEPVAHTAFRASVETQIIDLRNPPFSVDAQHWQHPWNYHSTQALARTAREAEVGGIIYRSVRDPQPAWCLALLTPTGFEKTPKPHLDMQTWYLAVTQTQVTWRRDMESIRFTPTEGP</sequence>
<comment type="caution">
    <text evidence="2">The sequence shown here is derived from an EMBL/GenBank/DDBJ whole genome shotgun (WGS) entry which is preliminary data.</text>
</comment>
<evidence type="ECO:0000313" key="3">
    <source>
        <dbReference type="Proteomes" id="UP001204142"/>
    </source>
</evidence>
<dbReference type="Pfam" id="PF08808">
    <property type="entry name" value="RES"/>
    <property type="match status" value="1"/>
</dbReference>
<dbReference type="RefSeq" id="WP_256764824.1">
    <property type="nucleotide sequence ID" value="NZ_JANIGO010000003.1"/>
</dbReference>
<proteinExistence type="predicted"/>
<feature type="domain" description="RES" evidence="1">
    <location>
        <begin position="72"/>
        <end position="206"/>
    </location>
</feature>
<dbReference type="Proteomes" id="UP001204142">
    <property type="component" value="Unassembled WGS sequence"/>
</dbReference>
<evidence type="ECO:0000313" key="2">
    <source>
        <dbReference type="EMBL" id="MCQ8897036.1"/>
    </source>
</evidence>
<dbReference type="SMART" id="SM00953">
    <property type="entry name" value="RES"/>
    <property type="match status" value="1"/>
</dbReference>
<evidence type="ECO:0000259" key="1">
    <source>
        <dbReference type="SMART" id="SM00953"/>
    </source>
</evidence>
<dbReference type="InterPro" id="IPR014914">
    <property type="entry name" value="RES_dom"/>
</dbReference>
<name>A0ABT1WJ26_9BURK</name>
<accession>A0ABT1WJ26</accession>
<reference evidence="2 3" key="1">
    <citation type="submission" date="2022-07" db="EMBL/GenBank/DDBJ databases">
        <authorList>
            <person name="Xamxidin M."/>
            <person name="Wu M."/>
        </authorList>
    </citation>
    <scope>NUCLEOTIDE SEQUENCE [LARGE SCALE GENOMIC DNA]</scope>
    <source>
        <strain evidence="2 3">NBRC 111650</strain>
    </source>
</reference>
<organism evidence="2 3">
    <name type="scientific">Limnobacter humi</name>
    <dbReference type="NCBI Taxonomy" id="1778671"/>
    <lineage>
        <taxon>Bacteria</taxon>
        <taxon>Pseudomonadati</taxon>
        <taxon>Pseudomonadota</taxon>
        <taxon>Betaproteobacteria</taxon>
        <taxon>Burkholderiales</taxon>
        <taxon>Burkholderiaceae</taxon>
        <taxon>Limnobacter</taxon>
    </lineage>
</organism>
<dbReference type="EMBL" id="JANIGO010000003">
    <property type="protein sequence ID" value="MCQ8897036.1"/>
    <property type="molecule type" value="Genomic_DNA"/>
</dbReference>
<protein>
    <submittedName>
        <fullName evidence="2">RES family NAD+ phosphorylase</fullName>
    </submittedName>
</protein>